<protein>
    <submittedName>
        <fullName evidence="1">Uncharacterized protein</fullName>
    </submittedName>
</protein>
<sequence length="523" mass="60182">MDIGKNLVLPCLFLCFFFLTQAQQLPVKYSFGEKYNDRYKYSNLLEISDDGMGGSILVRSYYTGIILKPKGYYIEHYNKDLDLVGEFNYKVKGLDFVNAFVKNGQLNILFLDYNLGKGSYDYVVHRSPIDTFNFIEETILSIPSEQVSEPLDHNYYKRNFSSGFTTTAFLNEDKSAIAISTHYKKGKDEKHFVYLFNSSLNKLIEYDFSAEIEEKNYAFENMVTSKDLNQVYLVGKAYYKKKRFAATERKFQYELLKVDKNGAITQTFDDPGKFSEALKPVMVNDKLICVGFYADRKDNRYNGLAYFELDRNSLGIKAKKYNAFSQQFMEDKFGREDDTEIKNLVFKNVSVTKDNSILFNAEEYFVTSSVQQDPTGSRVKIERFHYNDIVSAKLNSEGDIIWARNINKSEVTQGDGAYASYSSCASGDNTYYLISTAAENPQLLSGERLVFKQGLSRNRNVFMIQLDKDGKISYEKVIDDHEARLPLMVSMPLIDKENNNMLYYAKRGSKKQLVKVEITGLNK</sequence>
<dbReference type="RefSeq" id="WP_232514076.1">
    <property type="nucleotide sequence ID" value="NZ_CP022515.1"/>
</dbReference>
<name>A0A221UUN1_9FLAO</name>
<gene>
    <name evidence="1" type="ORF">AREALGSMS7_01542</name>
</gene>
<evidence type="ECO:0000313" key="1">
    <source>
        <dbReference type="EMBL" id="ASO05012.1"/>
    </source>
</evidence>
<dbReference type="KEGG" id="aalg:AREALGSMS7_01542"/>
<reference evidence="1 2" key="1">
    <citation type="submission" date="2017-07" db="EMBL/GenBank/DDBJ databases">
        <title>Genome Sequence of Arenibacter algicola Strain SMS7 Isolated from a culture of the Diatom Skeletonema marinoi.</title>
        <authorList>
            <person name="Topel M."/>
            <person name="Pinder M.I.M."/>
            <person name="Johansson O.N."/>
            <person name="Kourtchenko O."/>
            <person name="Godhe A."/>
            <person name="Clarke A.K."/>
        </authorList>
    </citation>
    <scope>NUCLEOTIDE SEQUENCE [LARGE SCALE GENOMIC DNA]</scope>
    <source>
        <strain evidence="1 2">SMS7</strain>
    </source>
</reference>
<accession>A0A221UUN1</accession>
<proteinExistence type="predicted"/>
<dbReference type="STRING" id="616991.GCA_000733925_04694"/>
<dbReference type="Proteomes" id="UP000204551">
    <property type="component" value="Chromosome"/>
</dbReference>
<dbReference type="eggNOG" id="ENOG502ZA6F">
    <property type="taxonomic scope" value="Bacteria"/>
</dbReference>
<organism evidence="1 2">
    <name type="scientific">Arenibacter algicola</name>
    <dbReference type="NCBI Taxonomy" id="616991"/>
    <lineage>
        <taxon>Bacteria</taxon>
        <taxon>Pseudomonadati</taxon>
        <taxon>Bacteroidota</taxon>
        <taxon>Flavobacteriia</taxon>
        <taxon>Flavobacteriales</taxon>
        <taxon>Flavobacteriaceae</taxon>
        <taxon>Arenibacter</taxon>
    </lineage>
</organism>
<dbReference type="EMBL" id="CP022515">
    <property type="protein sequence ID" value="ASO05012.1"/>
    <property type="molecule type" value="Genomic_DNA"/>
</dbReference>
<dbReference type="AlphaFoldDB" id="A0A221UUN1"/>
<evidence type="ECO:0000313" key="2">
    <source>
        <dbReference type="Proteomes" id="UP000204551"/>
    </source>
</evidence>